<accession>A0A2Z6B155</accession>
<evidence type="ECO:0000313" key="2">
    <source>
        <dbReference type="Proteomes" id="UP000269883"/>
    </source>
</evidence>
<gene>
    <name evidence="1" type="ORF">DFE_2523</name>
</gene>
<dbReference type="EMBL" id="AP017378">
    <property type="protein sequence ID" value="BBD09249.1"/>
    <property type="molecule type" value="Genomic_DNA"/>
</dbReference>
<protein>
    <recommendedName>
        <fullName evidence="3">HPr kinase</fullName>
    </recommendedName>
</protein>
<proteinExistence type="predicted"/>
<dbReference type="KEGG" id="dfl:DFE_2523"/>
<dbReference type="RefSeq" id="WP_126380056.1">
    <property type="nucleotide sequence ID" value="NZ_AP017378.1"/>
</dbReference>
<name>A0A2Z6B155_9BACT</name>
<dbReference type="Gene3D" id="3.40.50.300">
    <property type="entry name" value="P-loop containing nucleotide triphosphate hydrolases"/>
    <property type="match status" value="1"/>
</dbReference>
<evidence type="ECO:0008006" key="3">
    <source>
        <dbReference type="Google" id="ProtNLM"/>
    </source>
</evidence>
<dbReference type="OrthoDB" id="5443147at2"/>
<evidence type="ECO:0000313" key="1">
    <source>
        <dbReference type="EMBL" id="BBD09249.1"/>
    </source>
</evidence>
<keyword evidence="2" id="KW-1185">Reference proteome</keyword>
<dbReference type="AlphaFoldDB" id="A0A2Z6B155"/>
<dbReference type="SUPFAM" id="SSF53795">
    <property type="entry name" value="PEP carboxykinase-like"/>
    <property type="match status" value="1"/>
</dbReference>
<reference evidence="1 2" key="1">
    <citation type="journal article" date="2018" name="Sci. Adv.">
        <title>Multi-heme cytochromes provide a pathway for survival in energy-limited environments.</title>
        <authorList>
            <person name="Deng X."/>
            <person name="Dohmae N."/>
            <person name="Nealson K.H."/>
            <person name="Hashimoto K."/>
            <person name="Okamoto A."/>
        </authorList>
    </citation>
    <scope>NUCLEOTIDE SEQUENCE [LARGE SCALE GENOMIC DNA]</scope>
    <source>
        <strain evidence="1 2">IS5</strain>
    </source>
</reference>
<sequence>MSVTRYDLLGLAAVDSHDAPEVVAHELEARLGRFAVPAGGERVAEIDLAPLPAEGMPGLAPDHLQSQRGFTLTTVEGHSVAVLPYRAQADIVLLPGDPLRIRYAPRPGVAGKLSALLQYALQCVLLRRDSAMFHGAALVRDGRGLVLTGLQGARKTLVMLNLLRQGWDFLADDRFLLQAGRAHMFHDSIPLMPHHFAALPWLEGQGEAARNFARRAGRMRGIARWCERHIPSYLTPRLAKFHNAPLMVRPDDLFPDCKAVAEAPVSDVVMLVGGITGCKELDLPEAVEPLSIILDVEFQNYLRMALELKVRGVELCPPTVPVLERGLTGARVVELGVPEAASVDETVQEVLRCIARA</sequence>
<dbReference type="Proteomes" id="UP000269883">
    <property type="component" value="Chromosome"/>
</dbReference>
<organism evidence="1 2">
    <name type="scientific">Desulfovibrio ferrophilus</name>
    <dbReference type="NCBI Taxonomy" id="241368"/>
    <lineage>
        <taxon>Bacteria</taxon>
        <taxon>Pseudomonadati</taxon>
        <taxon>Thermodesulfobacteriota</taxon>
        <taxon>Desulfovibrionia</taxon>
        <taxon>Desulfovibrionales</taxon>
        <taxon>Desulfovibrionaceae</taxon>
        <taxon>Desulfovibrio</taxon>
    </lineage>
</organism>
<dbReference type="InterPro" id="IPR027417">
    <property type="entry name" value="P-loop_NTPase"/>
</dbReference>